<evidence type="ECO:0000313" key="7">
    <source>
        <dbReference type="EMBL" id="GAA5796403.1"/>
    </source>
</evidence>
<feature type="domain" description="C2H2-type" evidence="6">
    <location>
        <begin position="138"/>
        <end position="165"/>
    </location>
</feature>
<organism evidence="7 8">
    <name type="scientific">Helicostylum pulchrum</name>
    <dbReference type="NCBI Taxonomy" id="562976"/>
    <lineage>
        <taxon>Eukaryota</taxon>
        <taxon>Fungi</taxon>
        <taxon>Fungi incertae sedis</taxon>
        <taxon>Mucoromycota</taxon>
        <taxon>Mucoromycotina</taxon>
        <taxon>Mucoromycetes</taxon>
        <taxon>Mucorales</taxon>
        <taxon>Mucorineae</taxon>
        <taxon>Mucoraceae</taxon>
        <taxon>Helicostylum</taxon>
    </lineage>
</organism>
<accession>A0ABP9XQG2</accession>
<keyword evidence="1" id="KW-0479">Metal-binding</keyword>
<dbReference type="InterPro" id="IPR013087">
    <property type="entry name" value="Znf_C2H2_type"/>
</dbReference>
<dbReference type="PANTHER" id="PTHR24408:SF34">
    <property type="entry name" value="ZINC FINGER PROTEIN 672-RELATED"/>
    <property type="match status" value="1"/>
</dbReference>
<keyword evidence="3 5" id="KW-0863">Zinc-finger</keyword>
<evidence type="ECO:0000256" key="2">
    <source>
        <dbReference type="ARBA" id="ARBA00022737"/>
    </source>
</evidence>
<evidence type="ECO:0000256" key="1">
    <source>
        <dbReference type="ARBA" id="ARBA00022723"/>
    </source>
</evidence>
<dbReference type="PANTHER" id="PTHR24408">
    <property type="entry name" value="ZINC FINGER PROTEIN"/>
    <property type="match status" value="1"/>
</dbReference>
<dbReference type="PROSITE" id="PS00028">
    <property type="entry name" value="ZINC_FINGER_C2H2_1"/>
    <property type="match status" value="2"/>
</dbReference>
<gene>
    <name evidence="7" type="ORF">HPULCUR_001775</name>
</gene>
<dbReference type="Gene3D" id="3.30.160.60">
    <property type="entry name" value="Classic Zinc Finger"/>
    <property type="match status" value="2"/>
</dbReference>
<keyword evidence="4" id="KW-0862">Zinc</keyword>
<evidence type="ECO:0000256" key="5">
    <source>
        <dbReference type="PROSITE-ProRule" id="PRU00042"/>
    </source>
</evidence>
<comment type="caution">
    <text evidence="7">The sequence shown here is derived from an EMBL/GenBank/DDBJ whole genome shotgun (WGS) entry which is preliminary data.</text>
</comment>
<protein>
    <recommendedName>
        <fullName evidence="6">C2H2-type domain-containing protein</fullName>
    </recommendedName>
</protein>
<dbReference type="PROSITE" id="PS50157">
    <property type="entry name" value="ZINC_FINGER_C2H2_2"/>
    <property type="match status" value="2"/>
</dbReference>
<evidence type="ECO:0000313" key="8">
    <source>
        <dbReference type="Proteomes" id="UP001476247"/>
    </source>
</evidence>
<evidence type="ECO:0000256" key="3">
    <source>
        <dbReference type="ARBA" id="ARBA00022771"/>
    </source>
</evidence>
<dbReference type="Proteomes" id="UP001476247">
    <property type="component" value="Unassembled WGS sequence"/>
</dbReference>
<dbReference type="SUPFAM" id="SSF57667">
    <property type="entry name" value="beta-beta-alpha zinc fingers"/>
    <property type="match status" value="1"/>
</dbReference>
<dbReference type="SMART" id="SM00355">
    <property type="entry name" value="ZnF_C2H2"/>
    <property type="match status" value="2"/>
</dbReference>
<dbReference type="Pfam" id="PF00096">
    <property type="entry name" value="zf-C2H2"/>
    <property type="match status" value="2"/>
</dbReference>
<keyword evidence="2" id="KW-0677">Repeat</keyword>
<proteinExistence type="predicted"/>
<dbReference type="EMBL" id="BAABUJ010000006">
    <property type="protein sequence ID" value="GAA5796403.1"/>
    <property type="molecule type" value="Genomic_DNA"/>
</dbReference>
<feature type="domain" description="C2H2-type" evidence="6">
    <location>
        <begin position="166"/>
        <end position="190"/>
    </location>
</feature>
<evidence type="ECO:0000259" key="6">
    <source>
        <dbReference type="PROSITE" id="PS50157"/>
    </source>
</evidence>
<reference evidence="7 8" key="1">
    <citation type="submission" date="2024-04" db="EMBL/GenBank/DDBJ databases">
        <title>genome sequences of Mucor flavus KT1a and Helicostylum pulchrum KT1b strains isolation_sourced from the surface of a dry-aged beef.</title>
        <authorList>
            <person name="Toyotome T."/>
            <person name="Hosono M."/>
            <person name="Torimaru M."/>
            <person name="Fukuda K."/>
            <person name="Mikami N."/>
        </authorList>
    </citation>
    <scope>NUCLEOTIDE SEQUENCE [LARGE SCALE GENOMIC DNA]</scope>
    <source>
        <strain evidence="7 8">KT1b</strain>
    </source>
</reference>
<sequence>MYHPITTTFTNGYYSVPDNIHDSTLNKKEQDDSFNQGLLLTSVYYPNNHQHQLSANTSNASYYSRHSYPYDYSTYSPSSASNASLSPTDSTSYDFYPQFMDDHYFFQTDSIFKNEEWTLDSLLSSTEPVTKTNDVRPYPCHLCRRAFARKHDLQRHIRVHTGDKPYSCPCCKKAFARTDALKRHLRMEEHCRTSHEVLNMKKNGRHFRNLKIHTTT</sequence>
<evidence type="ECO:0000256" key="4">
    <source>
        <dbReference type="ARBA" id="ARBA00022833"/>
    </source>
</evidence>
<name>A0ABP9XQG2_9FUNG</name>
<keyword evidence="8" id="KW-1185">Reference proteome</keyword>
<dbReference type="InterPro" id="IPR036236">
    <property type="entry name" value="Znf_C2H2_sf"/>
</dbReference>